<name>A0A127JQC6_9BURK</name>
<evidence type="ECO:0000313" key="15">
    <source>
        <dbReference type="EMBL" id="AMO22103.1"/>
    </source>
</evidence>
<proteinExistence type="inferred from homology"/>
<keyword evidence="8 13" id="KW-0472">Membrane</keyword>
<feature type="binding site" evidence="13">
    <location>
        <begin position="14"/>
        <end position="19"/>
    </location>
    <ligand>
        <name>GTP</name>
        <dbReference type="ChEBI" id="CHEBI:37565"/>
    </ligand>
</feature>
<dbReference type="GO" id="GO:0097216">
    <property type="term" value="F:guanosine tetraphosphate binding"/>
    <property type="evidence" value="ECO:0007669"/>
    <property type="project" value="UniProtKB-ARBA"/>
</dbReference>
<dbReference type="InterPro" id="IPR013842">
    <property type="entry name" value="LepA_CTD"/>
</dbReference>
<dbReference type="Gene3D" id="3.30.70.240">
    <property type="match status" value="1"/>
</dbReference>
<dbReference type="NCBIfam" id="TIGR00231">
    <property type="entry name" value="small_GTP"/>
    <property type="match status" value="1"/>
</dbReference>
<dbReference type="FunFam" id="3.30.70.870:FF:000004">
    <property type="entry name" value="Translation factor GUF1, mitochondrial"/>
    <property type="match status" value="1"/>
</dbReference>
<dbReference type="Pfam" id="PF06421">
    <property type="entry name" value="LepA_C"/>
    <property type="match status" value="1"/>
</dbReference>
<dbReference type="SMART" id="SM00838">
    <property type="entry name" value="EFG_C"/>
    <property type="match status" value="1"/>
</dbReference>
<dbReference type="GO" id="GO:0043022">
    <property type="term" value="F:ribosome binding"/>
    <property type="evidence" value="ECO:0007669"/>
    <property type="project" value="UniProtKB-UniRule"/>
</dbReference>
<dbReference type="NCBIfam" id="TIGR01393">
    <property type="entry name" value="lepA"/>
    <property type="match status" value="1"/>
</dbReference>
<dbReference type="InterPro" id="IPR035654">
    <property type="entry name" value="LepA_IV"/>
</dbReference>
<dbReference type="InterPro" id="IPR027417">
    <property type="entry name" value="P-loop_NTPase"/>
</dbReference>
<accession>A0A127JQC6</accession>
<dbReference type="InterPro" id="IPR006297">
    <property type="entry name" value="EF-4"/>
</dbReference>
<dbReference type="HAMAP" id="MF_00071">
    <property type="entry name" value="LepA"/>
    <property type="match status" value="1"/>
</dbReference>
<keyword evidence="15" id="KW-0251">Elongation factor</keyword>
<comment type="catalytic activity">
    <reaction evidence="9 13">
        <text>GTP + H2O = GDP + phosphate + H(+)</text>
        <dbReference type="Rhea" id="RHEA:19669"/>
        <dbReference type="ChEBI" id="CHEBI:15377"/>
        <dbReference type="ChEBI" id="CHEBI:15378"/>
        <dbReference type="ChEBI" id="CHEBI:37565"/>
        <dbReference type="ChEBI" id="CHEBI:43474"/>
        <dbReference type="ChEBI" id="CHEBI:58189"/>
        <dbReference type="EC" id="3.6.5.n1"/>
    </reaction>
</comment>
<dbReference type="PANTHER" id="PTHR43512">
    <property type="entry name" value="TRANSLATION FACTOR GUF1-RELATED"/>
    <property type="match status" value="1"/>
</dbReference>
<evidence type="ECO:0000256" key="2">
    <source>
        <dbReference type="ARBA" id="ARBA00022475"/>
    </source>
</evidence>
<comment type="function">
    <text evidence="10 13">Required for accurate and efficient protein synthesis under certain stress conditions. May act as a fidelity factor of the translation reaction, by catalyzing a one-codon backward translocation of tRNAs on improperly translocated ribosomes. Back-translocation proceeds from a post-translocation (POST) complex to a pre-translocation (PRE) complex, thus giving elongation factor G a second chance to translocate the tRNAs correctly. Binds to ribosomes in a GTP-dependent manner.</text>
</comment>
<dbReference type="Gene3D" id="3.40.50.300">
    <property type="entry name" value="P-loop containing nucleotide triphosphate hydrolases"/>
    <property type="match status" value="1"/>
</dbReference>
<evidence type="ECO:0000256" key="1">
    <source>
        <dbReference type="ARBA" id="ARBA00005454"/>
    </source>
</evidence>
<evidence type="ECO:0000256" key="11">
    <source>
        <dbReference type="ARBA" id="ARBA00061052"/>
    </source>
</evidence>
<dbReference type="Gene3D" id="3.30.70.870">
    <property type="entry name" value="Elongation Factor G (Translational Gtpase), domain 3"/>
    <property type="match status" value="1"/>
</dbReference>
<dbReference type="SUPFAM" id="SSF50447">
    <property type="entry name" value="Translation proteins"/>
    <property type="match status" value="1"/>
</dbReference>
<dbReference type="CDD" id="cd01890">
    <property type="entry name" value="LepA"/>
    <property type="match status" value="1"/>
</dbReference>
<dbReference type="FunFam" id="3.30.70.2570:FF:000001">
    <property type="entry name" value="Translation factor GUF1, mitochondrial"/>
    <property type="match status" value="1"/>
</dbReference>
<feature type="binding site" evidence="13">
    <location>
        <begin position="131"/>
        <end position="134"/>
    </location>
    <ligand>
        <name>GTP</name>
        <dbReference type="ChEBI" id="CHEBI:37565"/>
    </ligand>
</feature>
<dbReference type="SUPFAM" id="SSF52540">
    <property type="entry name" value="P-loop containing nucleoside triphosphate hydrolases"/>
    <property type="match status" value="1"/>
</dbReference>
<dbReference type="FunFam" id="3.40.50.300:FF:000078">
    <property type="entry name" value="Elongation factor 4"/>
    <property type="match status" value="1"/>
</dbReference>
<dbReference type="Pfam" id="PF00009">
    <property type="entry name" value="GTP_EFTU"/>
    <property type="match status" value="1"/>
</dbReference>
<dbReference type="Gene3D" id="3.30.70.2570">
    <property type="entry name" value="Elongation factor 4, C-terminal domain"/>
    <property type="match status" value="1"/>
</dbReference>
<gene>
    <name evidence="13" type="primary">lepA</name>
    <name evidence="15" type="ORF">UC35_03420</name>
</gene>
<dbReference type="PROSITE" id="PS51722">
    <property type="entry name" value="G_TR_2"/>
    <property type="match status" value="1"/>
</dbReference>
<evidence type="ECO:0000256" key="8">
    <source>
        <dbReference type="ARBA" id="ARBA00023136"/>
    </source>
</evidence>
<sequence length="603" mass="66548">MNHIRNFSIIAHIDHGKSTLADRLIQRCGGLSEREMEEQVLDSMDLEKERGITIKAQTAALRYEARDGTVYNLNLIDTPGHVDFSYEVSRSLSACEGALLVVDASQGVEAQTVANCYTALDLGVEVVPVLNKMDLPQADPENAKREVEDVIGIDASEAIPCSAKTGLGIDEILEAIVARIPAPRGNAQGPLRAMIIDSWFDSYVGVVMLVRVVDGRLAKGERIKLMASEATYEANQLGVFTPANESRESLEAGEVGYIIAGIKELQAARVGDTVTLIKAGSGGAAFTATEPLPGFKEIQPQVFAGLYPTEANQYDALRDSLEKLKLNDASLHYEPEVSQALGFGFRCGFLGLLHMEIVQERLEREFDQDLITTAPSVVYQVAKNDGEELMVENPAKMPDQGQIQEIREPIVTVHLYMPQDYVGAVMTLANQKRGVQINMAYHGRQVMLTYELPLGEIVLDFFDKLKSVSRGYASMDYEFKEYRPSDVVKVDILLNGEKVDALSIIVHRSQAQYRGRAVVAKMREIISRQMFDVAIQAAIGANIIARETVKALRKNVLAKCYGGDITRKRKLLEKQKAGKKRMKQIGSVEVPQEAFLAILQVEE</sequence>
<keyword evidence="3" id="KW-0997">Cell inner membrane</keyword>
<comment type="similarity">
    <text evidence="11">Belongs to the GTP-binding elongation factor family. LepA subfamily.</text>
</comment>
<dbReference type="Pfam" id="PF00679">
    <property type="entry name" value="EFG_C"/>
    <property type="match status" value="1"/>
</dbReference>
<dbReference type="InterPro" id="IPR009000">
    <property type="entry name" value="Transl_B-barrel_sf"/>
</dbReference>
<protein>
    <recommendedName>
        <fullName evidence="12 13">Elongation factor 4</fullName>
        <shortName evidence="13">EF-4</shortName>
        <ecNumber evidence="12 13">3.6.5.n1</ecNumber>
    </recommendedName>
    <alternativeName>
        <fullName evidence="13">Ribosomal back-translocase LepA</fullName>
    </alternativeName>
</protein>
<dbReference type="FunFam" id="3.30.70.240:FF:000007">
    <property type="entry name" value="Translation factor GUF1, mitochondrial"/>
    <property type="match status" value="1"/>
</dbReference>
<comment type="similarity">
    <text evidence="1 13">Belongs to the TRAFAC class translation factor GTPase superfamily. Classic translation factor GTPase family. LepA subfamily.</text>
</comment>
<evidence type="ECO:0000256" key="9">
    <source>
        <dbReference type="ARBA" id="ARBA00050293"/>
    </source>
</evidence>
<dbReference type="InterPro" id="IPR000795">
    <property type="entry name" value="T_Tr_GTP-bd_dom"/>
</dbReference>
<dbReference type="GO" id="GO:0003746">
    <property type="term" value="F:translation elongation factor activity"/>
    <property type="evidence" value="ECO:0007669"/>
    <property type="project" value="UniProtKB-UniRule"/>
</dbReference>
<keyword evidence="6 13" id="KW-0648">Protein biosynthesis</keyword>
<dbReference type="InterPro" id="IPR000640">
    <property type="entry name" value="EFG_V-like"/>
</dbReference>
<dbReference type="GO" id="GO:0005886">
    <property type="term" value="C:plasma membrane"/>
    <property type="evidence" value="ECO:0007669"/>
    <property type="project" value="UniProtKB-SubCell"/>
</dbReference>
<dbReference type="PROSITE" id="PS00301">
    <property type="entry name" value="G_TR_1"/>
    <property type="match status" value="1"/>
</dbReference>
<keyword evidence="7 13" id="KW-0342">GTP-binding</keyword>
<dbReference type="InterPro" id="IPR004161">
    <property type="entry name" value="EFTu-like_2"/>
</dbReference>
<dbReference type="AlphaFoldDB" id="A0A127JQC6"/>
<organism evidence="15 16">
    <name type="scientific">Ramlibacter tataouinensis</name>
    <dbReference type="NCBI Taxonomy" id="94132"/>
    <lineage>
        <taxon>Bacteria</taxon>
        <taxon>Pseudomonadati</taxon>
        <taxon>Pseudomonadota</taxon>
        <taxon>Betaproteobacteria</taxon>
        <taxon>Burkholderiales</taxon>
        <taxon>Comamonadaceae</taxon>
        <taxon>Ramlibacter</taxon>
    </lineage>
</organism>
<dbReference type="EMBL" id="CP010951">
    <property type="protein sequence ID" value="AMO22103.1"/>
    <property type="molecule type" value="Genomic_DNA"/>
</dbReference>
<dbReference type="GO" id="GO:0003924">
    <property type="term" value="F:GTPase activity"/>
    <property type="evidence" value="ECO:0007669"/>
    <property type="project" value="UniProtKB-UniRule"/>
</dbReference>
<evidence type="ECO:0000313" key="16">
    <source>
        <dbReference type="Proteomes" id="UP000070433"/>
    </source>
</evidence>
<dbReference type="InterPro" id="IPR038363">
    <property type="entry name" value="LepA_C_sf"/>
</dbReference>
<evidence type="ECO:0000256" key="10">
    <source>
        <dbReference type="ARBA" id="ARBA00057626"/>
    </source>
</evidence>
<dbReference type="InterPro" id="IPR031157">
    <property type="entry name" value="G_TR_CS"/>
</dbReference>
<dbReference type="OrthoDB" id="9801472at2"/>
<dbReference type="InterPro" id="IPR005225">
    <property type="entry name" value="Small_GTP-bd"/>
</dbReference>
<dbReference type="PATRIC" id="fig|94132.3.peg.688"/>
<keyword evidence="2 13" id="KW-1003">Cell membrane</keyword>
<evidence type="ECO:0000256" key="6">
    <source>
        <dbReference type="ARBA" id="ARBA00022917"/>
    </source>
</evidence>
<dbReference type="PANTHER" id="PTHR43512:SF4">
    <property type="entry name" value="TRANSLATION FACTOR GUF1 HOMOLOG, CHLOROPLASTIC"/>
    <property type="match status" value="1"/>
</dbReference>
<comment type="subcellular location">
    <subcellularLocation>
        <location evidence="13">Cell membrane</location>
        <topology evidence="13">Peripheral membrane protein</topology>
        <orientation evidence="13">Cytoplasmic side</orientation>
    </subcellularLocation>
</comment>
<evidence type="ECO:0000256" key="5">
    <source>
        <dbReference type="ARBA" id="ARBA00022801"/>
    </source>
</evidence>
<dbReference type="Gene3D" id="2.40.30.10">
    <property type="entry name" value="Translation factors"/>
    <property type="match status" value="1"/>
</dbReference>
<dbReference type="CDD" id="cd16260">
    <property type="entry name" value="EF4_III"/>
    <property type="match status" value="1"/>
</dbReference>
<keyword evidence="5 13" id="KW-0378">Hydrolase</keyword>
<evidence type="ECO:0000256" key="13">
    <source>
        <dbReference type="HAMAP-Rule" id="MF_00071"/>
    </source>
</evidence>
<evidence type="ECO:0000259" key="14">
    <source>
        <dbReference type="PROSITE" id="PS51722"/>
    </source>
</evidence>
<evidence type="ECO:0000256" key="4">
    <source>
        <dbReference type="ARBA" id="ARBA00022741"/>
    </source>
</evidence>
<dbReference type="Proteomes" id="UP000070433">
    <property type="component" value="Chromosome"/>
</dbReference>
<dbReference type="EC" id="3.6.5.n1" evidence="12 13"/>
<dbReference type="GO" id="GO:0045727">
    <property type="term" value="P:positive regulation of translation"/>
    <property type="evidence" value="ECO:0007669"/>
    <property type="project" value="UniProtKB-UniRule"/>
</dbReference>
<dbReference type="SUPFAM" id="SSF54980">
    <property type="entry name" value="EF-G C-terminal domain-like"/>
    <property type="match status" value="2"/>
</dbReference>
<dbReference type="FunFam" id="2.40.30.10:FF:000015">
    <property type="entry name" value="Translation factor GUF1, mitochondrial"/>
    <property type="match status" value="1"/>
</dbReference>
<feature type="domain" description="Tr-type G" evidence="14">
    <location>
        <begin position="2"/>
        <end position="184"/>
    </location>
</feature>
<keyword evidence="4 13" id="KW-0547">Nucleotide-binding</keyword>
<dbReference type="InterPro" id="IPR035647">
    <property type="entry name" value="EFG_III/V"/>
</dbReference>
<keyword evidence="16" id="KW-1185">Reference proteome</keyword>
<dbReference type="RefSeq" id="WP_061496202.1">
    <property type="nucleotide sequence ID" value="NZ_CP010951.1"/>
</dbReference>
<evidence type="ECO:0000256" key="3">
    <source>
        <dbReference type="ARBA" id="ARBA00022519"/>
    </source>
</evidence>
<dbReference type="PRINTS" id="PR00315">
    <property type="entry name" value="ELONGATNFCT"/>
</dbReference>
<dbReference type="Pfam" id="PF03144">
    <property type="entry name" value="GTP_EFTU_D2"/>
    <property type="match status" value="1"/>
</dbReference>
<evidence type="ECO:0000256" key="12">
    <source>
        <dbReference type="ARBA" id="ARBA00066744"/>
    </source>
</evidence>
<reference evidence="15 16" key="1">
    <citation type="journal article" date="2014" name="Int. J. Syst. Evol. Microbiol.">
        <title>Ramlibacter solisilvae sp. nov., isolated from forest soil, and emended description of the genus Ramlibacter.</title>
        <authorList>
            <person name="Lee H.J."/>
            <person name="Lee S.H."/>
            <person name="Lee S.S."/>
            <person name="Lee J.S."/>
            <person name="Kim Y."/>
            <person name="Kim S.C."/>
            <person name="Jeon C.O."/>
        </authorList>
    </citation>
    <scope>NUCLEOTIDE SEQUENCE [LARGE SCALE GENOMIC DNA]</scope>
    <source>
        <strain evidence="15 16">5-10</strain>
    </source>
</reference>
<dbReference type="CDD" id="cd03709">
    <property type="entry name" value="lepA_C"/>
    <property type="match status" value="1"/>
</dbReference>
<dbReference type="GO" id="GO:0005525">
    <property type="term" value="F:GTP binding"/>
    <property type="evidence" value="ECO:0007669"/>
    <property type="project" value="UniProtKB-UniRule"/>
</dbReference>
<evidence type="ECO:0000256" key="7">
    <source>
        <dbReference type="ARBA" id="ARBA00023134"/>
    </source>
</evidence>